<organism evidence="17 18">
    <name type="scientific">Marinobacterium lutimaris</name>
    <dbReference type="NCBI Taxonomy" id="568106"/>
    <lineage>
        <taxon>Bacteria</taxon>
        <taxon>Pseudomonadati</taxon>
        <taxon>Pseudomonadota</taxon>
        <taxon>Gammaproteobacteria</taxon>
        <taxon>Oceanospirillales</taxon>
        <taxon>Oceanospirillaceae</taxon>
        <taxon>Marinobacterium</taxon>
    </lineage>
</organism>
<dbReference type="GO" id="GO:0004165">
    <property type="term" value="F:delta(3)-delta(2)-enoyl-CoA isomerase activity"/>
    <property type="evidence" value="ECO:0007669"/>
    <property type="project" value="InterPro"/>
</dbReference>
<dbReference type="EMBL" id="FNVQ01000001">
    <property type="protein sequence ID" value="SEF91909.1"/>
    <property type="molecule type" value="Genomic_DNA"/>
</dbReference>
<dbReference type="PROSITE" id="PS00067">
    <property type="entry name" value="3HCDH"/>
    <property type="match status" value="1"/>
</dbReference>
<dbReference type="PROSITE" id="PS00166">
    <property type="entry name" value="ENOYL_COA_HYDRATASE"/>
    <property type="match status" value="1"/>
</dbReference>
<feature type="domain" description="3-hydroxyacyl-CoA dehydrogenase NAD binding" evidence="16">
    <location>
        <begin position="317"/>
        <end position="494"/>
    </location>
</feature>
<dbReference type="InterPro" id="IPR006176">
    <property type="entry name" value="3-OHacyl-CoA_DH_NAD-bd"/>
</dbReference>
<dbReference type="NCBIfam" id="NF008727">
    <property type="entry name" value="PRK11730.1"/>
    <property type="match status" value="1"/>
</dbReference>
<dbReference type="CDD" id="cd06558">
    <property type="entry name" value="crotonase-like"/>
    <property type="match status" value="1"/>
</dbReference>
<dbReference type="InterPro" id="IPR029045">
    <property type="entry name" value="ClpP/crotonase-like_dom_sf"/>
</dbReference>
<comment type="similarity">
    <text evidence="14">Belongs to the enoyl-CoA hydratase/isomerase family.</text>
</comment>
<keyword evidence="7" id="KW-0560">Oxidoreductase</keyword>
<evidence type="ECO:0000259" key="16">
    <source>
        <dbReference type="Pfam" id="PF02737"/>
    </source>
</evidence>
<dbReference type="Proteomes" id="UP000236745">
    <property type="component" value="Unassembled WGS sequence"/>
</dbReference>
<keyword evidence="8" id="KW-0520">NAD</keyword>
<dbReference type="OrthoDB" id="5389341at2"/>
<keyword evidence="5" id="KW-0276">Fatty acid metabolism</keyword>
<dbReference type="PANTHER" id="PTHR43612:SF3">
    <property type="entry name" value="TRIFUNCTIONAL ENZYME SUBUNIT ALPHA, MITOCHONDRIAL"/>
    <property type="match status" value="1"/>
</dbReference>
<dbReference type="PANTHER" id="PTHR43612">
    <property type="entry name" value="TRIFUNCTIONAL ENZYME SUBUNIT ALPHA"/>
    <property type="match status" value="1"/>
</dbReference>
<dbReference type="NCBIfam" id="TIGR02437">
    <property type="entry name" value="FadB"/>
    <property type="match status" value="1"/>
</dbReference>
<evidence type="ECO:0000256" key="9">
    <source>
        <dbReference type="ARBA" id="ARBA00023098"/>
    </source>
</evidence>
<evidence type="ECO:0000259" key="15">
    <source>
        <dbReference type="Pfam" id="PF00725"/>
    </source>
</evidence>
<dbReference type="SUPFAM" id="SSF52096">
    <property type="entry name" value="ClpP/crotonase"/>
    <property type="match status" value="1"/>
</dbReference>
<dbReference type="InterPro" id="IPR006180">
    <property type="entry name" value="3-OHacyl-CoA_DH_CS"/>
</dbReference>
<dbReference type="RefSeq" id="WP_104001828.1">
    <property type="nucleotide sequence ID" value="NZ_FNVQ01000001.1"/>
</dbReference>
<keyword evidence="11" id="KW-0456">Lyase</keyword>
<proteinExistence type="inferred from homology"/>
<dbReference type="UniPathway" id="UPA00659"/>
<evidence type="ECO:0000256" key="1">
    <source>
        <dbReference type="ARBA" id="ARBA00005005"/>
    </source>
</evidence>
<evidence type="ECO:0000256" key="8">
    <source>
        <dbReference type="ARBA" id="ARBA00023027"/>
    </source>
</evidence>
<dbReference type="AlphaFoldDB" id="A0A1H5VXA1"/>
<dbReference type="InterPro" id="IPR012799">
    <property type="entry name" value="FadB"/>
</dbReference>
<feature type="domain" description="3-hydroxyacyl-CoA dehydrogenase C-terminal" evidence="15">
    <location>
        <begin position="496"/>
        <end position="591"/>
    </location>
</feature>
<dbReference type="GO" id="GO:0008692">
    <property type="term" value="F:3-hydroxybutyryl-CoA epimerase activity"/>
    <property type="evidence" value="ECO:0007669"/>
    <property type="project" value="InterPro"/>
</dbReference>
<keyword evidence="9" id="KW-0443">Lipid metabolism</keyword>
<dbReference type="InterPro" id="IPR036291">
    <property type="entry name" value="NAD(P)-bd_dom_sf"/>
</dbReference>
<dbReference type="GO" id="GO:0004300">
    <property type="term" value="F:enoyl-CoA hydratase activity"/>
    <property type="evidence" value="ECO:0007669"/>
    <property type="project" value="UniProtKB-EC"/>
</dbReference>
<evidence type="ECO:0000256" key="3">
    <source>
        <dbReference type="ARBA" id="ARBA00008750"/>
    </source>
</evidence>
<name>A0A1H5VXA1_9GAMM</name>
<keyword evidence="6" id="KW-0442">Lipid degradation</keyword>
<comment type="pathway">
    <text evidence="1">Lipid metabolism; fatty acid beta-oxidation.</text>
</comment>
<evidence type="ECO:0000256" key="11">
    <source>
        <dbReference type="ARBA" id="ARBA00023239"/>
    </source>
</evidence>
<keyword evidence="18" id="KW-1185">Reference proteome</keyword>
<dbReference type="InterPro" id="IPR006108">
    <property type="entry name" value="3HC_DH_C"/>
</dbReference>
<evidence type="ECO:0000256" key="10">
    <source>
        <dbReference type="ARBA" id="ARBA00023235"/>
    </source>
</evidence>
<sequence length="713" mass="77088">MYNGQAVTLKSIENGLVELVLDAQGAPVNTLNSIAMRELGEAVEIIAADSSITGSSIKGLLISSAKPAFIVGADITEFMSMFALPDAELQQRLAESHALFSRIESLPFPTLTAVNGMALGGGFELALSTDFRVLTKDARVGLPEVNLGIYPGWGGTVRLSRMIDTASAVQWMLTGKPQKAAVALELGVADRLAEEGELRAVALELLQAAVNGEVDFRANRQRKRQPIQNSSEVKAMAAEMAKKLDPNYPAPIQILEIVATHASLPFDEALKVETEGFTTLAKSDAAKSLIGLFLNDQLLKKKARSWSKQAAPVKQSAVLGAGIMGGGVAYQSASTGTPILMKDIRDEALELGINTASGLLDKQIEKGRLTEEAKQAVLGGIQPTLSYDDFSNVDIVVEAVVENPAVKASVLAEVEKSVPATAVLASNTSTISINQLAESVSRPEQFCGMHFFNPVHLMPLVEVIRGSQTSDETIARTVAYASAMGKTPIVVNDCPGFLVNRILFPYFNAFNRLLLDGVDFERIDRVMEGFGWPMGPAYLADVVGIDTLVHADHVMQEGFPVRMGHDGDVIAAALLDAKHLGQKNGKGFYEYGKDENGRRFKKASEKAQQLIEDRRSAQLELTDQQIIDRMMIPMCLEAALCLEDGIVETPAEADMGLILGLGFPRFRGGALRYIDTLGLEEFARRAEEHQSRGALYQLTEGFKARLAEGRSYY</sequence>
<comment type="catalytic activity">
    <reaction evidence="13">
        <text>a (3S)-3-hydroxyacyl-CoA + NAD(+) = a 3-oxoacyl-CoA + NADH + H(+)</text>
        <dbReference type="Rhea" id="RHEA:22432"/>
        <dbReference type="ChEBI" id="CHEBI:15378"/>
        <dbReference type="ChEBI" id="CHEBI:57318"/>
        <dbReference type="ChEBI" id="CHEBI:57540"/>
        <dbReference type="ChEBI" id="CHEBI:57945"/>
        <dbReference type="ChEBI" id="CHEBI:90726"/>
        <dbReference type="EC" id="1.1.1.35"/>
    </reaction>
</comment>
<gene>
    <name evidence="17" type="ORF">SAMN05444390_101874</name>
</gene>
<dbReference type="EC" id="4.2.1.17" evidence="4"/>
<evidence type="ECO:0000256" key="2">
    <source>
        <dbReference type="ARBA" id="ARBA00007005"/>
    </source>
</evidence>
<dbReference type="InterPro" id="IPR018376">
    <property type="entry name" value="Enoyl-CoA_hyd/isom_CS"/>
</dbReference>
<keyword evidence="10" id="KW-0413">Isomerase</keyword>
<dbReference type="GO" id="GO:0070403">
    <property type="term" value="F:NAD+ binding"/>
    <property type="evidence" value="ECO:0007669"/>
    <property type="project" value="InterPro"/>
</dbReference>
<protein>
    <recommendedName>
        <fullName evidence="4">enoyl-CoA hydratase</fullName>
        <ecNumber evidence="4">4.2.1.17</ecNumber>
    </recommendedName>
</protein>
<evidence type="ECO:0000256" key="7">
    <source>
        <dbReference type="ARBA" id="ARBA00023002"/>
    </source>
</evidence>
<evidence type="ECO:0000256" key="12">
    <source>
        <dbReference type="ARBA" id="ARBA00023268"/>
    </source>
</evidence>
<dbReference type="Pfam" id="PF00725">
    <property type="entry name" value="3HCDH"/>
    <property type="match status" value="1"/>
</dbReference>
<evidence type="ECO:0000313" key="17">
    <source>
        <dbReference type="EMBL" id="SEF91909.1"/>
    </source>
</evidence>
<dbReference type="InterPro" id="IPR008927">
    <property type="entry name" value="6-PGluconate_DH-like_C_sf"/>
</dbReference>
<comment type="similarity">
    <text evidence="2">In the central section; belongs to the 3-hydroxyacyl-CoA dehydrogenase family.</text>
</comment>
<evidence type="ECO:0000256" key="4">
    <source>
        <dbReference type="ARBA" id="ARBA00012076"/>
    </source>
</evidence>
<dbReference type="GO" id="GO:0016509">
    <property type="term" value="F:long-chain (3S)-3-hydroxyacyl-CoA dehydrogenase (NAD+) activity"/>
    <property type="evidence" value="ECO:0007669"/>
    <property type="project" value="TreeGrafter"/>
</dbReference>
<dbReference type="FunFam" id="3.40.50.720:FF:000009">
    <property type="entry name" value="Fatty oxidation complex, alpha subunit"/>
    <property type="match status" value="1"/>
</dbReference>
<comment type="similarity">
    <text evidence="3">In the N-terminal section; belongs to the enoyl-CoA hydratase/isomerase family.</text>
</comment>
<dbReference type="Gene3D" id="3.40.50.720">
    <property type="entry name" value="NAD(P)-binding Rossmann-like Domain"/>
    <property type="match status" value="1"/>
</dbReference>
<dbReference type="SUPFAM" id="SSF48179">
    <property type="entry name" value="6-phosphogluconate dehydrogenase C-terminal domain-like"/>
    <property type="match status" value="2"/>
</dbReference>
<evidence type="ECO:0000256" key="13">
    <source>
        <dbReference type="ARBA" id="ARBA00049556"/>
    </source>
</evidence>
<evidence type="ECO:0000256" key="6">
    <source>
        <dbReference type="ARBA" id="ARBA00022963"/>
    </source>
</evidence>
<dbReference type="InterPro" id="IPR050136">
    <property type="entry name" value="FA_oxidation_alpha_subunit"/>
</dbReference>
<dbReference type="GO" id="GO:0036125">
    <property type="term" value="C:fatty acid beta-oxidation multienzyme complex"/>
    <property type="evidence" value="ECO:0007669"/>
    <property type="project" value="InterPro"/>
</dbReference>
<keyword evidence="12" id="KW-0511">Multifunctional enzyme</keyword>
<dbReference type="Gene3D" id="1.10.1040.50">
    <property type="match status" value="1"/>
</dbReference>
<dbReference type="Gene3D" id="3.90.226.10">
    <property type="entry name" value="2-enoyl-CoA Hydratase, Chain A, domain 1"/>
    <property type="match status" value="1"/>
</dbReference>
<dbReference type="SUPFAM" id="SSF51735">
    <property type="entry name" value="NAD(P)-binding Rossmann-fold domains"/>
    <property type="match status" value="1"/>
</dbReference>
<dbReference type="GO" id="GO:0006635">
    <property type="term" value="P:fatty acid beta-oxidation"/>
    <property type="evidence" value="ECO:0007669"/>
    <property type="project" value="UniProtKB-UniPathway"/>
</dbReference>
<dbReference type="InterPro" id="IPR001753">
    <property type="entry name" value="Enoyl-CoA_hydra/iso"/>
</dbReference>
<evidence type="ECO:0000256" key="14">
    <source>
        <dbReference type="RuleBase" id="RU003707"/>
    </source>
</evidence>
<evidence type="ECO:0000256" key="5">
    <source>
        <dbReference type="ARBA" id="ARBA00022832"/>
    </source>
</evidence>
<evidence type="ECO:0000313" key="18">
    <source>
        <dbReference type="Proteomes" id="UP000236745"/>
    </source>
</evidence>
<dbReference type="Pfam" id="PF02737">
    <property type="entry name" value="3HCDH_N"/>
    <property type="match status" value="1"/>
</dbReference>
<reference evidence="17 18" key="1">
    <citation type="submission" date="2016-10" db="EMBL/GenBank/DDBJ databases">
        <authorList>
            <person name="de Groot N.N."/>
        </authorList>
    </citation>
    <scope>NUCLEOTIDE SEQUENCE [LARGE SCALE GENOMIC DNA]</scope>
    <source>
        <strain evidence="17 18">DSM 22012</strain>
    </source>
</reference>
<accession>A0A1H5VXA1</accession>
<dbReference type="Pfam" id="PF00378">
    <property type="entry name" value="ECH_1"/>
    <property type="match status" value="1"/>
</dbReference>